<sequence>MRPFLRFAAVALSAGALLLAGSAAPSAPAAAAGTRSGTLHVVTRAGTLDGTYSISDVVTGTSARVARMKFVFDPHGQTLDLMSGTAGGRSSICVEKSNGDYCDHAYLVQDSNTEAHADVYLDASDPATTYEAYVALRFSLGGRTGFWFYDPDPLEFKVKRQTKARVTAERSGSSVVVSGGLSRAVPLLRQTEVGFRPYPGADVVLTFDPEGDAPAVSKATVTTSAAGTFSRKLAYPGPGRWIAAFAGNSAYAPSGVLASGRPAPAPEPAKTVRYTDYGVTASLKTVATNVTVTGSDEVKMRVDIRGSADTDWLSIEAREICAVSRVGRYDWRCSTARKVSSNHAYAVFPFSSFDPASVYDLAVAGKFTLSGWGKIDFPASSGVASFKVSKKTRLTTALSDTSARTGQKVWVSGSLKVPTLKSDSTNPSGFHALPYEPVRIWFDPSGSADPVLKAKITTDSKGAYAKSFTARTSGSWIVRYAGDETQFLTSSSDRKWMSAG</sequence>
<protein>
    <recommendedName>
        <fullName evidence="4">Htaa protein</fullName>
    </recommendedName>
</protein>
<evidence type="ECO:0008006" key="4">
    <source>
        <dbReference type="Google" id="ProtNLM"/>
    </source>
</evidence>
<dbReference type="Proteomes" id="UP001501094">
    <property type="component" value="Unassembled WGS sequence"/>
</dbReference>
<feature type="chain" id="PRO_5046730400" description="Htaa protein" evidence="1">
    <location>
        <begin position="32"/>
        <end position="500"/>
    </location>
</feature>
<keyword evidence="1" id="KW-0732">Signal</keyword>
<organism evidence="2 3">
    <name type="scientific">Myceligenerans crystallogenes</name>
    <dbReference type="NCBI Taxonomy" id="316335"/>
    <lineage>
        <taxon>Bacteria</taxon>
        <taxon>Bacillati</taxon>
        <taxon>Actinomycetota</taxon>
        <taxon>Actinomycetes</taxon>
        <taxon>Micrococcales</taxon>
        <taxon>Promicromonosporaceae</taxon>
        <taxon>Myceligenerans</taxon>
    </lineage>
</organism>
<evidence type="ECO:0000313" key="3">
    <source>
        <dbReference type="Proteomes" id="UP001501094"/>
    </source>
</evidence>
<gene>
    <name evidence="2" type="ORF">GCM10009751_22890</name>
</gene>
<feature type="signal peptide" evidence="1">
    <location>
        <begin position="1"/>
        <end position="31"/>
    </location>
</feature>
<reference evidence="2 3" key="1">
    <citation type="journal article" date="2019" name="Int. J. Syst. Evol. Microbiol.">
        <title>The Global Catalogue of Microorganisms (GCM) 10K type strain sequencing project: providing services to taxonomists for standard genome sequencing and annotation.</title>
        <authorList>
            <consortium name="The Broad Institute Genomics Platform"/>
            <consortium name="The Broad Institute Genome Sequencing Center for Infectious Disease"/>
            <person name="Wu L."/>
            <person name="Ma J."/>
        </authorList>
    </citation>
    <scope>NUCLEOTIDE SEQUENCE [LARGE SCALE GENOMIC DNA]</scope>
    <source>
        <strain evidence="2 3">JCM 14326</strain>
    </source>
</reference>
<keyword evidence="3" id="KW-1185">Reference proteome</keyword>
<comment type="caution">
    <text evidence="2">The sequence shown here is derived from an EMBL/GenBank/DDBJ whole genome shotgun (WGS) entry which is preliminary data.</text>
</comment>
<accession>A0ABN2NEM2</accession>
<name>A0ABN2NEM2_9MICO</name>
<evidence type="ECO:0000313" key="2">
    <source>
        <dbReference type="EMBL" id="GAA1864252.1"/>
    </source>
</evidence>
<proteinExistence type="predicted"/>
<dbReference type="EMBL" id="BAAANL010000004">
    <property type="protein sequence ID" value="GAA1864252.1"/>
    <property type="molecule type" value="Genomic_DNA"/>
</dbReference>
<evidence type="ECO:0000256" key="1">
    <source>
        <dbReference type="SAM" id="SignalP"/>
    </source>
</evidence>